<feature type="non-terminal residue" evidence="3">
    <location>
        <position position="166"/>
    </location>
</feature>
<evidence type="ECO:0000259" key="2">
    <source>
        <dbReference type="Pfam" id="PF14690"/>
    </source>
</evidence>
<evidence type="ECO:0008006" key="5">
    <source>
        <dbReference type="Google" id="ProtNLM"/>
    </source>
</evidence>
<dbReference type="STRING" id="1386089.N865_02125"/>
<dbReference type="EMBL" id="AWSA01000123">
    <property type="protein sequence ID" value="EWS99553.1"/>
    <property type="molecule type" value="Genomic_DNA"/>
</dbReference>
<reference evidence="3 4" key="1">
    <citation type="submission" date="2013-08" db="EMBL/GenBank/DDBJ databases">
        <title>Intrasporangium oryzae NRRL B-24470.</title>
        <authorList>
            <person name="Liu H."/>
            <person name="Wang G."/>
        </authorList>
    </citation>
    <scope>NUCLEOTIDE SEQUENCE [LARGE SCALE GENOMIC DNA]</scope>
    <source>
        <strain evidence="3 4">NRRL B-24470</strain>
    </source>
</reference>
<name>W9G6R4_9MICO</name>
<comment type="caution">
    <text evidence="3">The sequence shown here is derived from an EMBL/GenBank/DDBJ whole genome shotgun (WGS) entry which is preliminary data.</text>
</comment>
<dbReference type="AlphaFoldDB" id="W9G6R4"/>
<accession>W9G6R4</accession>
<feature type="domain" description="Transposase IS204/IS1001/IS1096/IS1165 helix-turn-helix" evidence="1">
    <location>
        <begin position="92"/>
        <end position="140"/>
    </location>
</feature>
<dbReference type="InterPro" id="IPR029261">
    <property type="entry name" value="Transposase_Znf"/>
</dbReference>
<proteinExistence type="predicted"/>
<organism evidence="3 4">
    <name type="scientific">Intrasporangium oryzae NRRL B-24470</name>
    <dbReference type="NCBI Taxonomy" id="1386089"/>
    <lineage>
        <taxon>Bacteria</taxon>
        <taxon>Bacillati</taxon>
        <taxon>Actinomycetota</taxon>
        <taxon>Actinomycetes</taxon>
        <taxon>Micrococcales</taxon>
        <taxon>Intrasporangiaceae</taxon>
        <taxon>Intrasporangium</taxon>
    </lineage>
</organism>
<feature type="domain" description="Transposase IS204/IS1001/IS1096/IS1165 zinc-finger" evidence="2">
    <location>
        <begin position="40"/>
        <end position="82"/>
    </location>
</feature>
<evidence type="ECO:0000259" key="1">
    <source>
        <dbReference type="Pfam" id="PF13542"/>
    </source>
</evidence>
<dbReference type="eggNOG" id="COG3464">
    <property type="taxonomic scope" value="Bacteria"/>
</dbReference>
<dbReference type="Pfam" id="PF13542">
    <property type="entry name" value="HTH_Tnp_ISL3"/>
    <property type="match status" value="1"/>
</dbReference>
<evidence type="ECO:0000313" key="4">
    <source>
        <dbReference type="Proteomes" id="UP000019489"/>
    </source>
</evidence>
<sequence>MGWCARADALFNASGMHVLEAAPDELGRLVVTIESDAGVGGCPSCGVVAVGHGRRVHEAADAPCFGAVTVIRWRKRVWRCLEPACPVVTFSEQHELIAPRAKLTARAIGWATDALAHDDTTVSALARHLGVDWHTLWDAIELDATRRLTDPARLKGVSVLGVDEHI</sequence>
<dbReference type="Pfam" id="PF14690">
    <property type="entry name" value="Zn_ribbon_ISL3"/>
    <property type="match status" value="1"/>
</dbReference>
<keyword evidence="4" id="KW-1185">Reference proteome</keyword>
<evidence type="ECO:0000313" key="3">
    <source>
        <dbReference type="EMBL" id="EWS99553.1"/>
    </source>
</evidence>
<dbReference type="InterPro" id="IPR032877">
    <property type="entry name" value="Transposase_HTH"/>
</dbReference>
<dbReference type="Proteomes" id="UP000019489">
    <property type="component" value="Unassembled WGS sequence"/>
</dbReference>
<protein>
    <recommendedName>
        <fullName evidence="5">Transposase</fullName>
    </recommendedName>
</protein>
<gene>
    <name evidence="3" type="ORF">N865_02125</name>
</gene>